<sequence length="61" mass="6656">MCRVLESFCSALLCSALLCSALLCSALLRCAVLCGAAREWVWMWVDSGSIGLIAGRSERFR</sequence>
<keyword evidence="3" id="KW-1185">Reference proteome</keyword>
<accession>A0ABR1SKM9</accession>
<keyword evidence="1" id="KW-0732">Signal</keyword>
<dbReference type="EMBL" id="JAQQWK010000009">
    <property type="protein sequence ID" value="KAK8034892.1"/>
    <property type="molecule type" value="Genomic_DNA"/>
</dbReference>
<protein>
    <recommendedName>
        <fullName evidence="4">Secreted protein</fullName>
    </recommendedName>
</protein>
<gene>
    <name evidence="2" type="ORF">PG993_009887</name>
</gene>
<evidence type="ECO:0000313" key="2">
    <source>
        <dbReference type="EMBL" id="KAK8034892.1"/>
    </source>
</evidence>
<evidence type="ECO:0008006" key="4">
    <source>
        <dbReference type="Google" id="ProtNLM"/>
    </source>
</evidence>
<evidence type="ECO:0000313" key="3">
    <source>
        <dbReference type="Proteomes" id="UP001444661"/>
    </source>
</evidence>
<proteinExistence type="predicted"/>
<comment type="caution">
    <text evidence="2">The sequence shown here is derived from an EMBL/GenBank/DDBJ whole genome shotgun (WGS) entry which is preliminary data.</text>
</comment>
<evidence type="ECO:0000256" key="1">
    <source>
        <dbReference type="SAM" id="SignalP"/>
    </source>
</evidence>
<feature type="signal peptide" evidence="1">
    <location>
        <begin position="1"/>
        <end position="21"/>
    </location>
</feature>
<dbReference type="Proteomes" id="UP001444661">
    <property type="component" value="Unassembled WGS sequence"/>
</dbReference>
<organism evidence="2 3">
    <name type="scientific">Apiospora rasikravindrae</name>
    <dbReference type="NCBI Taxonomy" id="990691"/>
    <lineage>
        <taxon>Eukaryota</taxon>
        <taxon>Fungi</taxon>
        <taxon>Dikarya</taxon>
        <taxon>Ascomycota</taxon>
        <taxon>Pezizomycotina</taxon>
        <taxon>Sordariomycetes</taxon>
        <taxon>Xylariomycetidae</taxon>
        <taxon>Amphisphaeriales</taxon>
        <taxon>Apiosporaceae</taxon>
        <taxon>Apiospora</taxon>
    </lineage>
</organism>
<reference evidence="2 3" key="1">
    <citation type="submission" date="2023-01" db="EMBL/GenBank/DDBJ databases">
        <title>Analysis of 21 Apiospora genomes using comparative genomics revels a genus with tremendous synthesis potential of carbohydrate active enzymes and secondary metabolites.</title>
        <authorList>
            <person name="Sorensen T."/>
        </authorList>
    </citation>
    <scope>NUCLEOTIDE SEQUENCE [LARGE SCALE GENOMIC DNA]</scope>
    <source>
        <strain evidence="2 3">CBS 33761</strain>
    </source>
</reference>
<feature type="chain" id="PRO_5046812202" description="Secreted protein" evidence="1">
    <location>
        <begin position="22"/>
        <end position="61"/>
    </location>
</feature>
<name>A0ABR1SKM9_9PEZI</name>